<feature type="region of interest" description="Disordered" evidence="1">
    <location>
        <begin position="83"/>
        <end position="109"/>
    </location>
</feature>
<organism evidence="4 5">
    <name type="scientific">Helobdella robusta</name>
    <name type="common">Californian leech</name>
    <dbReference type="NCBI Taxonomy" id="6412"/>
    <lineage>
        <taxon>Eukaryota</taxon>
        <taxon>Metazoa</taxon>
        <taxon>Spiralia</taxon>
        <taxon>Lophotrochozoa</taxon>
        <taxon>Annelida</taxon>
        <taxon>Clitellata</taxon>
        <taxon>Hirudinea</taxon>
        <taxon>Rhynchobdellida</taxon>
        <taxon>Glossiphoniidae</taxon>
        <taxon>Helobdella</taxon>
    </lineage>
</organism>
<keyword evidence="2" id="KW-0472">Membrane</keyword>
<dbReference type="EMBL" id="AMQM01004508">
    <property type="status" value="NOT_ANNOTATED_CDS"/>
    <property type="molecule type" value="Genomic_DNA"/>
</dbReference>
<reference evidence="3 5" key="2">
    <citation type="journal article" date="2013" name="Nature">
        <title>Insights into bilaterian evolution from three spiralian genomes.</title>
        <authorList>
            <person name="Simakov O."/>
            <person name="Marletaz F."/>
            <person name="Cho S.J."/>
            <person name="Edsinger-Gonzales E."/>
            <person name="Havlak P."/>
            <person name="Hellsten U."/>
            <person name="Kuo D.H."/>
            <person name="Larsson T."/>
            <person name="Lv J."/>
            <person name="Arendt D."/>
            <person name="Savage R."/>
            <person name="Osoegawa K."/>
            <person name="de Jong P."/>
            <person name="Grimwood J."/>
            <person name="Chapman J.A."/>
            <person name="Shapiro H."/>
            <person name="Aerts A."/>
            <person name="Otillar R.P."/>
            <person name="Terry A.Y."/>
            <person name="Boore J.L."/>
            <person name="Grigoriev I.V."/>
            <person name="Lindberg D.R."/>
            <person name="Seaver E.C."/>
            <person name="Weisblat D.A."/>
            <person name="Putnam N.H."/>
            <person name="Rokhsar D.S."/>
        </authorList>
    </citation>
    <scope>NUCLEOTIDE SEQUENCE</scope>
</reference>
<keyword evidence="2" id="KW-1133">Transmembrane helix</keyword>
<reference evidence="5" key="1">
    <citation type="submission" date="2012-12" db="EMBL/GenBank/DDBJ databases">
        <authorList>
            <person name="Hellsten U."/>
            <person name="Grimwood J."/>
            <person name="Chapman J.A."/>
            <person name="Shapiro H."/>
            <person name="Aerts A."/>
            <person name="Otillar R.P."/>
            <person name="Terry A.Y."/>
            <person name="Boore J.L."/>
            <person name="Simakov O."/>
            <person name="Marletaz F."/>
            <person name="Cho S.-J."/>
            <person name="Edsinger-Gonzales E."/>
            <person name="Havlak P."/>
            <person name="Kuo D.-H."/>
            <person name="Larsson T."/>
            <person name="Lv J."/>
            <person name="Arendt D."/>
            <person name="Savage R."/>
            <person name="Osoegawa K."/>
            <person name="de Jong P."/>
            <person name="Lindberg D.R."/>
            <person name="Seaver E.C."/>
            <person name="Weisblat D.A."/>
            <person name="Putnam N.H."/>
            <person name="Grigoriev I.V."/>
            <person name="Rokhsar D.S."/>
        </authorList>
    </citation>
    <scope>NUCLEOTIDE SEQUENCE</scope>
</reference>
<dbReference type="AlphaFoldDB" id="T1FTE3"/>
<feature type="transmembrane region" description="Helical" evidence="2">
    <location>
        <begin position="124"/>
        <end position="151"/>
    </location>
</feature>
<evidence type="ECO:0000256" key="1">
    <source>
        <dbReference type="SAM" id="MobiDB-lite"/>
    </source>
</evidence>
<dbReference type="GO" id="GO:0005730">
    <property type="term" value="C:nucleolus"/>
    <property type="evidence" value="ECO:0000318"/>
    <property type="project" value="GO_Central"/>
</dbReference>
<dbReference type="InterPro" id="IPR053019">
    <property type="entry name" value="GATA_zinc_finger"/>
</dbReference>
<evidence type="ECO:0000313" key="4">
    <source>
        <dbReference type="EnsemblMetazoa" id="HelroP191892"/>
    </source>
</evidence>
<feature type="region of interest" description="Disordered" evidence="1">
    <location>
        <begin position="229"/>
        <end position="252"/>
    </location>
</feature>
<feature type="compositionally biased region" description="Low complexity" evidence="1">
    <location>
        <begin position="170"/>
        <end position="181"/>
    </location>
</feature>
<evidence type="ECO:0008006" key="6">
    <source>
        <dbReference type="Google" id="ProtNLM"/>
    </source>
</evidence>
<dbReference type="PANTHER" id="PTHR23353:SF23">
    <property type="entry name" value="PROTEIN HAIRLESS"/>
    <property type="match status" value="1"/>
</dbReference>
<gene>
    <name evidence="4" type="primary">20212090</name>
    <name evidence="3" type="ORF">HELRODRAFT_191892</name>
</gene>
<proteinExistence type="predicted"/>
<name>T1FTE3_HELRO</name>
<dbReference type="EnsemblMetazoa" id="HelroT191892">
    <property type="protein sequence ID" value="HelroP191892"/>
    <property type="gene ID" value="HelroG191892"/>
</dbReference>
<feature type="compositionally biased region" description="Acidic residues" evidence="1">
    <location>
        <begin position="91"/>
        <end position="102"/>
    </location>
</feature>
<dbReference type="GeneID" id="20212090"/>
<protein>
    <recommendedName>
        <fullName evidence="6">Sushi domain-containing protein</fullName>
    </recommendedName>
</protein>
<feature type="region of interest" description="Disordered" evidence="1">
    <location>
        <begin position="170"/>
        <end position="194"/>
    </location>
</feature>
<evidence type="ECO:0000256" key="2">
    <source>
        <dbReference type="SAM" id="Phobius"/>
    </source>
</evidence>
<dbReference type="PANTHER" id="PTHR23353">
    <property type="entry name" value="RAB-GAP/TBC-RELATED"/>
    <property type="match status" value="1"/>
</dbReference>
<keyword evidence="5" id="KW-1185">Reference proteome</keyword>
<evidence type="ECO:0000313" key="3">
    <source>
        <dbReference type="EMBL" id="ESO03621.1"/>
    </source>
</evidence>
<reference evidence="4" key="3">
    <citation type="submission" date="2015-06" db="UniProtKB">
        <authorList>
            <consortium name="EnsemblMetazoa"/>
        </authorList>
    </citation>
    <scope>IDENTIFICATION</scope>
</reference>
<evidence type="ECO:0000313" key="5">
    <source>
        <dbReference type="Proteomes" id="UP000015101"/>
    </source>
</evidence>
<keyword evidence="2" id="KW-0812">Transmembrane</keyword>
<accession>T1FTE3</accession>
<dbReference type="RefSeq" id="XP_009018178.1">
    <property type="nucleotide sequence ID" value="XM_009019930.1"/>
</dbReference>
<dbReference type="InParanoid" id="T1FTE3"/>
<dbReference type="EMBL" id="KB096590">
    <property type="protein sequence ID" value="ESO03621.1"/>
    <property type="molecule type" value="Genomic_DNA"/>
</dbReference>
<dbReference type="Proteomes" id="UP000015101">
    <property type="component" value="Unassembled WGS sequence"/>
</dbReference>
<dbReference type="KEGG" id="hro:HELRODRAFT_191892"/>
<dbReference type="CTD" id="20212090"/>
<dbReference type="HOGENOM" id="CLU_795195_0_0_1"/>
<sequence length="349" mass="37915">MTHLYSLNILANSAFEPIFGCPDLKDPPKDVTWLVRDDYVIVSCNQSHVANVKCLQNGSWSGDLRPNCSAGAAVFGASGSQRSSYNNLNHDDDDVDDGDDDNNGASLVDNGVMEQPKRFHKHSLALSLLLTFGIATMAVVCIGTVALYYLYTKSLKRNLSIIIITSNNNSSNSSNYNNSNNNKHRQQQQSAALKSNISTLAAAEGTATTSPIKKIKIINQIFASSLTSSSPNNNNKNNYNNNNNKNNNSTIYSDNNNNDAFCETCAKNNSQWQVGKSSGPAISLADVLTTVKCTAAVNKDNKSYHDNNPDVIRREESRKDHVSVTSSLNGQRSSVIDPFPVIQDGAVEV</sequence>